<dbReference type="Gene3D" id="3.40.850.10">
    <property type="entry name" value="Kinesin motor domain"/>
    <property type="match status" value="1"/>
</dbReference>
<proteinExistence type="inferred from homology"/>
<dbReference type="PANTHER" id="PTHR46049:SF5">
    <property type="entry name" value="PLECKSTRIN HOMOLOGY DOMAIN-CONTAINING FAMILY H MEMBER 3"/>
    <property type="match status" value="1"/>
</dbReference>
<keyword evidence="2" id="KW-0067">ATP-binding</keyword>
<accession>A0ABN8T3E8</accession>
<dbReference type="InterPro" id="IPR051724">
    <property type="entry name" value="Actin_motor_Myosin"/>
</dbReference>
<name>A0ABN8T3E8_9CNID</name>
<dbReference type="InterPro" id="IPR036961">
    <property type="entry name" value="Kinesin_motor_dom_sf"/>
</dbReference>
<evidence type="ECO:0000256" key="2">
    <source>
        <dbReference type="ARBA" id="ARBA00022840"/>
    </source>
</evidence>
<dbReference type="InterPro" id="IPR001609">
    <property type="entry name" value="Myosin_head_motor_dom-like"/>
</dbReference>
<dbReference type="PROSITE" id="PS51456">
    <property type="entry name" value="MYOSIN_MOTOR"/>
    <property type="match status" value="1"/>
</dbReference>
<dbReference type="Pfam" id="PF00063">
    <property type="entry name" value="Myosin_head"/>
    <property type="match status" value="1"/>
</dbReference>
<evidence type="ECO:0000256" key="3">
    <source>
        <dbReference type="ARBA" id="ARBA00023123"/>
    </source>
</evidence>
<keyword evidence="1" id="KW-0547">Nucleotide-binding</keyword>
<evidence type="ECO:0000313" key="7">
    <source>
        <dbReference type="EMBL" id="CAH3198779.1"/>
    </source>
</evidence>
<dbReference type="InterPro" id="IPR027417">
    <property type="entry name" value="P-loop_NTPase"/>
</dbReference>
<sequence>MKMLLNCEPSFVRCIKPNELKRAMIFDRHLCWQQLKYSGMLETVKIRKAGFAIRYTFEEFINRYYVIMKDLKIPRTDPREMSETLAKRLLPDVEWTIGNRMIFLKVGILATLECSNHQFTKIKFVFLFRDPFLLSTEPFCLSKLAVTEAPNMSFLFTGSPR</sequence>
<dbReference type="Proteomes" id="UP001159427">
    <property type="component" value="Unassembled WGS sequence"/>
</dbReference>
<dbReference type="PANTHER" id="PTHR46049">
    <property type="entry name" value="AGAP003327-PA"/>
    <property type="match status" value="1"/>
</dbReference>
<feature type="domain" description="Myosin motor" evidence="6">
    <location>
        <begin position="1"/>
        <end position="117"/>
    </location>
</feature>
<evidence type="ECO:0000313" key="8">
    <source>
        <dbReference type="Proteomes" id="UP001159427"/>
    </source>
</evidence>
<evidence type="ECO:0000256" key="4">
    <source>
        <dbReference type="ARBA" id="ARBA00023175"/>
    </source>
</evidence>
<evidence type="ECO:0000256" key="5">
    <source>
        <dbReference type="PROSITE-ProRule" id="PRU00782"/>
    </source>
</evidence>
<protein>
    <recommendedName>
        <fullName evidence="6">Myosin motor domain-containing protein</fullName>
    </recommendedName>
</protein>
<dbReference type="SUPFAM" id="SSF52540">
    <property type="entry name" value="P-loop containing nucleoside triphosphate hydrolases"/>
    <property type="match status" value="1"/>
</dbReference>
<comment type="similarity">
    <text evidence="5">Belongs to the TRAFAC class myosin-kinesin ATPase superfamily. Myosin family.</text>
</comment>
<organism evidence="7 8">
    <name type="scientific">Porites evermanni</name>
    <dbReference type="NCBI Taxonomy" id="104178"/>
    <lineage>
        <taxon>Eukaryota</taxon>
        <taxon>Metazoa</taxon>
        <taxon>Cnidaria</taxon>
        <taxon>Anthozoa</taxon>
        <taxon>Hexacorallia</taxon>
        <taxon>Scleractinia</taxon>
        <taxon>Fungiina</taxon>
        <taxon>Poritidae</taxon>
        <taxon>Porites</taxon>
    </lineage>
</organism>
<evidence type="ECO:0000259" key="6">
    <source>
        <dbReference type="PROSITE" id="PS51456"/>
    </source>
</evidence>
<comment type="caution">
    <text evidence="5">Lacks conserved residue(s) required for the propagation of feature annotation.</text>
</comment>
<gene>
    <name evidence="7" type="ORF">PEVE_00036734</name>
</gene>
<keyword evidence="3 5" id="KW-0518">Myosin</keyword>
<keyword evidence="4" id="KW-0505">Motor protein</keyword>
<keyword evidence="5" id="KW-0009">Actin-binding</keyword>
<keyword evidence="8" id="KW-1185">Reference proteome</keyword>
<reference evidence="7 8" key="1">
    <citation type="submission" date="2022-05" db="EMBL/GenBank/DDBJ databases">
        <authorList>
            <consortium name="Genoscope - CEA"/>
            <person name="William W."/>
        </authorList>
    </citation>
    <scope>NUCLEOTIDE SEQUENCE [LARGE SCALE GENOMIC DNA]</scope>
</reference>
<comment type="caution">
    <text evidence="7">The sequence shown here is derived from an EMBL/GenBank/DDBJ whole genome shotgun (WGS) entry which is preliminary data.</text>
</comment>
<dbReference type="Gene3D" id="6.20.240.20">
    <property type="match status" value="1"/>
</dbReference>
<dbReference type="EMBL" id="CALNXI010005904">
    <property type="protein sequence ID" value="CAH3198779.1"/>
    <property type="molecule type" value="Genomic_DNA"/>
</dbReference>
<evidence type="ECO:0000256" key="1">
    <source>
        <dbReference type="ARBA" id="ARBA00022741"/>
    </source>
</evidence>